<dbReference type="GO" id="GO:0004222">
    <property type="term" value="F:metalloendopeptidase activity"/>
    <property type="evidence" value="ECO:0007669"/>
    <property type="project" value="InterPro"/>
</dbReference>
<feature type="chain" id="PRO_5044617532" evidence="7">
    <location>
        <begin position="21"/>
        <end position="479"/>
    </location>
</feature>
<evidence type="ECO:0000256" key="2">
    <source>
        <dbReference type="ARBA" id="ARBA00022670"/>
    </source>
</evidence>
<evidence type="ECO:0000256" key="6">
    <source>
        <dbReference type="ARBA" id="ARBA00023049"/>
    </source>
</evidence>
<gene>
    <name evidence="10" type="ORF">FHP89_00435</name>
    <name evidence="9" type="ORF">FHP91_09560</name>
</gene>
<dbReference type="Pfam" id="PF14559">
    <property type="entry name" value="TPR_19"/>
    <property type="match status" value="1"/>
</dbReference>
<evidence type="ECO:0000313" key="12">
    <source>
        <dbReference type="Proteomes" id="UP000319502"/>
    </source>
</evidence>
<keyword evidence="4" id="KW-0378">Hydrolase</keyword>
<keyword evidence="7" id="KW-0732">Signal</keyword>
<keyword evidence="3" id="KW-0479">Metal-binding</keyword>
<evidence type="ECO:0000256" key="7">
    <source>
        <dbReference type="SAM" id="SignalP"/>
    </source>
</evidence>
<dbReference type="EMBL" id="VMNK01000007">
    <property type="protein sequence ID" value="TVO57135.1"/>
    <property type="molecule type" value="Genomic_DNA"/>
</dbReference>
<feature type="domain" description="Peptidase M48" evidence="8">
    <location>
        <begin position="75"/>
        <end position="248"/>
    </location>
</feature>
<dbReference type="GO" id="GO:0046872">
    <property type="term" value="F:metal ion binding"/>
    <property type="evidence" value="ECO:0007669"/>
    <property type="project" value="UniProtKB-KW"/>
</dbReference>
<dbReference type="GO" id="GO:0051603">
    <property type="term" value="P:proteolysis involved in protein catabolic process"/>
    <property type="evidence" value="ECO:0007669"/>
    <property type="project" value="TreeGrafter"/>
</dbReference>
<reference evidence="11 12" key="1">
    <citation type="submission" date="2019-07" db="EMBL/GenBank/DDBJ databases">
        <title>The pathways for chlorine oxyanion respiration interact through the shared metabolite chlorate.</title>
        <authorList>
            <person name="Barnum T.P."/>
            <person name="Cheng Y."/>
            <person name="Hill K.A."/>
            <person name="Lucas L.N."/>
            <person name="Carlson H.K."/>
            <person name="Coates J.D."/>
        </authorList>
    </citation>
    <scope>NUCLEOTIDE SEQUENCE [LARGE SCALE GENOMIC DNA]</scope>
    <source>
        <strain evidence="10 11">SFB-1</strain>
        <strain evidence="9 12">SFB-3</strain>
    </source>
</reference>
<protein>
    <submittedName>
        <fullName evidence="10">M48 family metallopeptidase</fullName>
    </submittedName>
</protein>
<keyword evidence="2" id="KW-0645">Protease</keyword>
<dbReference type="InterPro" id="IPR051156">
    <property type="entry name" value="Mito/Outer_Membr_Metalloprot"/>
</dbReference>
<keyword evidence="5" id="KW-0862">Zinc</keyword>
<dbReference type="OrthoDB" id="9810445at2"/>
<feature type="signal peptide" evidence="7">
    <location>
        <begin position="1"/>
        <end position="20"/>
    </location>
</feature>
<dbReference type="PANTHER" id="PTHR22726">
    <property type="entry name" value="METALLOENDOPEPTIDASE OMA1"/>
    <property type="match status" value="1"/>
</dbReference>
<keyword evidence="12" id="KW-1185">Reference proteome</keyword>
<dbReference type="Pfam" id="PF01435">
    <property type="entry name" value="Peptidase_M48"/>
    <property type="match status" value="1"/>
</dbReference>
<keyword evidence="6" id="KW-0482">Metalloprotease</keyword>
<dbReference type="Gene3D" id="1.25.40.10">
    <property type="entry name" value="Tetratricopeptide repeat domain"/>
    <property type="match status" value="1"/>
</dbReference>
<dbReference type="Proteomes" id="UP000318349">
    <property type="component" value="Unassembled WGS sequence"/>
</dbReference>
<sequence length="479" mass="52681">MMKRILAFGLSAVLSVQSVAAGLPDLGESSAADLSEAAERRIGEQIIREIRWREPSYLDDPQVESYLTDLGGRLVAATKSGGSYQFFALRDPTLNAFAMPGGYIGLHTGLILSARSESELASVVAHEIAHVEQRHIARLVGKQSQSSIIMLASLLVAVLAARSSDQIAQAAVAGGTAAGIQNQLGYTREFEREADRIGLQTLDAAGFDTRQMASFFERLQQETRLYENNAPAYLRTHPLTTERIADMGNRVEGGRYRQVTSSNDFTLVQARLSTLEGAAPDVFRRETRAWEKATQPTAAQRYAYVHAALRANELDRAEAAWRDFPKAQQSAMIVALGAELAMARRDFAAAISRLKPAVTTYPQARYLGYLLADARIAAGDLKTAIAELREATTTRPDDFHSWTRLAKAYQASGNVSESHRAQAEVYALQGAWSSAAGQLEIALREGKADFYTQSAMDARLREFRARYDDERAWRGRDGR</sequence>
<organism evidence="10 11">
    <name type="scientific">Denitromonas halophila</name>
    <dbReference type="NCBI Taxonomy" id="1629404"/>
    <lineage>
        <taxon>Bacteria</taxon>
        <taxon>Pseudomonadati</taxon>
        <taxon>Pseudomonadota</taxon>
        <taxon>Betaproteobacteria</taxon>
        <taxon>Rhodocyclales</taxon>
        <taxon>Zoogloeaceae</taxon>
        <taxon>Denitromonas</taxon>
    </lineage>
</organism>
<dbReference type="GO" id="GO:0016020">
    <property type="term" value="C:membrane"/>
    <property type="evidence" value="ECO:0007669"/>
    <property type="project" value="TreeGrafter"/>
</dbReference>
<evidence type="ECO:0000313" key="11">
    <source>
        <dbReference type="Proteomes" id="UP000318349"/>
    </source>
</evidence>
<dbReference type="InterPro" id="IPR011990">
    <property type="entry name" value="TPR-like_helical_dom_sf"/>
</dbReference>
<dbReference type="Proteomes" id="UP000319502">
    <property type="component" value="Unassembled WGS sequence"/>
</dbReference>
<evidence type="ECO:0000259" key="8">
    <source>
        <dbReference type="Pfam" id="PF01435"/>
    </source>
</evidence>
<dbReference type="EMBL" id="VMNI01000001">
    <property type="protein sequence ID" value="TVO79715.1"/>
    <property type="molecule type" value="Genomic_DNA"/>
</dbReference>
<proteinExistence type="predicted"/>
<evidence type="ECO:0000256" key="1">
    <source>
        <dbReference type="ARBA" id="ARBA00001947"/>
    </source>
</evidence>
<evidence type="ECO:0000313" key="9">
    <source>
        <dbReference type="EMBL" id="TVO57135.1"/>
    </source>
</evidence>
<accession>A0A557SQN5</accession>
<evidence type="ECO:0000256" key="3">
    <source>
        <dbReference type="ARBA" id="ARBA00022723"/>
    </source>
</evidence>
<dbReference type="PANTHER" id="PTHR22726:SF1">
    <property type="entry name" value="METALLOENDOPEPTIDASE OMA1, MITOCHONDRIAL"/>
    <property type="match status" value="1"/>
</dbReference>
<name>A0A557SQN5_9RHOO</name>
<comment type="cofactor">
    <cofactor evidence="1">
        <name>Zn(2+)</name>
        <dbReference type="ChEBI" id="CHEBI:29105"/>
    </cofactor>
</comment>
<dbReference type="InterPro" id="IPR001915">
    <property type="entry name" value="Peptidase_M48"/>
</dbReference>
<evidence type="ECO:0000313" key="10">
    <source>
        <dbReference type="EMBL" id="TVO79715.1"/>
    </source>
</evidence>
<dbReference type="SUPFAM" id="SSF48452">
    <property type="entry name" value="TPR-like"/>
    <property type="match status" value="1"/>
</dbReference>
<dbReference type="AlphaFoldDB" id="A0A557SQN5"/>
<evidence type="ECO:0000256" key="4">
    <source>
        <dbReference type="ARBA" id="ARBA00022801"/>
    </source>
</evidence>
<dbReference type="Gene3D" id="3.30.2010.10">
    <property type="entry name" value="Metalloproteases ('zincins'), catalytic domain"/>
    <property type="match status" value="1"/>
</dbReference>
<evidence type="ECO:0000256" key="5">
    <source>
        <dbReference type="ARBA" id="ARBA00022833"/>
    </source>
</evidence>
<comment type="caution">
    <text evidence="10">The sequence shown here is derived from an EMBL/GenBank/DDBJ whole genome shotgun (WGS) entry which is preliminary data.</text>
</comment>